<comment type="caution">
    <text evidence="1">The sequence shown here is derived from an EMBL/GenBank/DDBJ whole genome shotgun (WGS) entry which is preliminary data.</text>
</comment>
<dbReference type="OrthoDB" id="2370032at2759"/>
<dbReference type="Proteomes" id="UP000789759">
    <property type="component" value="Unassembled WGS sequence"/>
</dbReference>
<gene>
    <name evidence="1" type="ORF">CPELLU_LOCUS4694</name>
</gene>
<evidence type="ECO:0000313" key="1">
    <source>
        <dbReference type="EMBL" id="CAG8549797.1"/>
    </source>
</evidence>
<keyword evidence="2" id="KW-1185">Reference proteome</keyword>
<dbReference type="EMBL" id="CAJVQA010002519">
    <property type="protein sequence ID" value="CAG8549797.1"/>
    <property type="molecule type" value="Genomic_DNA"/>
</dbReference>
<reference evidence="1" key="1">
    <citation type="submission" date="2021-06" db="EMBL/GenBank/DDBJ databases">
        <authorList>
            <person name="Kallberg Y."/>
            <person name="Tangrot J."/>
            <person name="Rosling A."/>
        </authorList>
    </citation>
    <scope>NUCLEOTIDE SEQUENCE</scope>
    <source>
        <strain evidence="1">FL966</strain>
    </source>
</reference>
<dbReference type="AlphaFoldDB" id="A0A9N9B3V5"/>
<proteinExistence type="predicted"/>
<accession>A0A9N9B3V5</accession>
<name>A0A9N9B3V5_9GLOM</name>
<dbReference type="Gene3D" id="1.10.150.50">
    <property type="entry name" value="Transcription Factor, Ets-1"/>
    <property type="match status" value="1"/>
</dbReference>
<protein>
    <submittedName>
        <fullName evidence="1">16027_t:CDS:1</fullName>
    </submittedName>
</protein>
<evidence type="ECO:0000313" key="2">
    <source>
        <dbReference type="Proteomes" id="UP000789759"/>
    </source>
</evidence>
<organism evidence="1 2">
    <name type="scientific">Cetraspora pellucida</name>
    <dbReference type="NCBI Taxonomy" id="1433469"/>
    <lineage>
        <taxon>Eukaryota</taxon>
        <taxon>Fungi</taxon>
        <taxon>Fungi incertae sedis</taxon>
        <taxon>Mucoromycota</taxon>
        <taxon>Glomeromycotina</taxon>
        <taxon>Glomeromycetes</taxon>
        <taxon>Diversisporales</taxon>
        <taxon>Gigasporaceae</taxon>
        <taxon>Cetraspora</taxon>
    </lineage>
</organism>
<sequence length="412" mass="47282">MSNNNPLPSPEEINEWGTSAVINFLESRKELFLDNDDIKAIRTSKLVGSDLLNYSTEKFRACGLQVGPAERIIRLSEELRPKICNVTFKYRVKENETVECNRRDHVVSITYYSLTELTLKLLQHAQKEFKFPATTHDEIVIKHNKSILSNDTTVRSLFKTKENIELIVTLDKKCFSSYKNLREVLQKHGIDNDEVRSIPMFFPNCENEENYKEVFEDCVKEIKARLSAIGNVGDQNEAQRSHFITSVLVSAVNSVPNTILRSQFEIIGDVSAGRVDYAIKKIYPQLTGSGFEEIICVTEAKQIDIKVGVAQNLMQLEGSLDSNKNKKRKLDELYPDQVYSEYVYGIVSTGTDWYFLKHTPDQIFCSQASDYIPLVTTQLNNDEDLRKGIKTVLGKIIWMLKDRDRTNKRQRT</sequence>
<dbReference type="InterPro" id="IPR013761">
    <property type="entry name" value="SAM/pointed_sf"/>
</dbReference>